<sequence length="171" mass="19001">MKNSILFLAIVFCLTMGTAQEKSRDIPSKSSSTANKMKSSEVVSDNATPQDQADISMEKRIQDLEKRIEKLQAQLDDQNTKSRLAFMQISSNPMNNSTFEDFVFASDEFWKNPVDVGFAECSKSCGKAAKKRRDSCAKMGDGQGKIDCYDASRASASKCQKSCRELHPFKG</sequence>
<dbReference type="RefSeq" id="WP_138853768.1">
    <property type="nucleotide sequence ID" value="NZ_CP040710.1"/>
</dbReference>
<dbReference type="Proteomes" id="UP000310017">
    <property type="component" value="Chromosome"/>
</dbReference>
<evidence type="ECO:0000313" key="3">
    <source>
        <dbReference type="Proteomes" id="UP000310017"/>
    </source>
</evidence>
<feature type="compositionally biased region" description="Polar residues" evidence="1">
    <location>
        <begin position="28"/>
        <end position="53"/>
    </location>
</feature>
<dbReference type="AlphaFoldDB" id="A0A5B7SWV2"/>
<proteinExistence type="predicted"/>
<evidence type="ECO:0000313" key="2">
    <source>
        <dbReference type="EMBL" id="QCX01431.1"/>
    </source>
</evidence>
<organism evidence="2 3">
    <name type="scientific">Aggregatimonas sangjinii</name>
    <dbReference type="NCBI Taxonomy" id="2583587"/>
    <lineage>
        <taxon>Bacteria</taxon>
        <taxon>Pseudomonadati</taxon>
        <taxon>Bacteroidota</taxon>
        <taxon>Flavobacteriia</taxon>
        <taxon>Flavobacteriales</taxon>
        <taxon>Flavobacteriaceae</taxon>
        <taxon>Aggregatimonas</taxon>
    </lineage>
</organism>
<evidence type="ECO:0000256" key="1">
    <source>
        <dbReference type="SAM" id="MobiDB-lite"/>
    </source>
</evidence>
<dbReference type="KEGG" id="asag:FGM00_15435"/>
<gene>
    <name evidence="2" type="ORF">FGM00_15435</name>
</gene>
<accession>A0A5B7SWV2</accession>
<dbReference type="EMBL" id="CP040710">
    <property type="protein sequence ID" value="QCX01431.1"/>
    <property type="molecule type" value="Genomic_DNA"/>
</dbReference>
<feature type="region of interest" description="Disordered" evidence="1">
    <location>
        <begin position="19"/>
        <end position="55"/>
    </location>
</feature>
<keyword evidence="3" id="KW-1185">Reference proteome</keyword>
<dbReference type="OrthoDB" id="9554402at2"/>
<reference evidence="2 3" key="1">
    <citation type="submission" date="2019-05" db="EMBL/GenBank/DDBJ databases">
        <title>Genome sequencing of F202Z8.</title>
        <authorList>
            <person name="Kwon Y.M."/>
        </authorList>
    </citation>
    <scope>NUCLEOTIDE SEQUENCE [LARGE SCALE GENOMIC DNA]</scope>
    <source>
        <strain evidence="2 3">F202Z8</strain>
    </source>
</reference>
<protein>
    <submittedName>
        <fullName evidence="2">Uncharacterized protein</fullName>
    </submittedName>
</protein>
<name>A0A5B7SWV2_9FLAO</name>